<proteinExistence type="inferred from homology"/>
<dbReference type="InterPro" id="IPR023045">
    <property type="entry name" value="MoaC"/>
</dbReference>
<dbReference type="PATRIC" id="fig|1123501.6.peg.2770"/>
<comment type="caution">
    <text evidence="9">The sequence shown here is derived from an EMBL/GenBank/DDBJ whole genome shotgun (WGS) entry which is preliminary data.</text>
</comment>
<comment type="subunit">
    <text evidence="7">Homohexamer; trimer of dimers.</text>
</comment>
<evidence type="ECO:0000313" key="10">
    <source>
        <dbReference type="Proteomes" id="UP000035100"/>
    </source>
</evidence>
<dbReference type="InterPro" id="IPR036522">
    <property type="entry name" value="MoaC_sf"/>
</dbReference>
<comment type="pathway">
    <text evidence="2 7">Cofactor biosynthesis; molybdopterin biosynthesis.</text>
</comment>
<sequence length="159" mass="16613">MTDRLTHFDAAGRAHMVDVSDKADTARTAVAEGHVRMTPETLARVTGGTADKGDVLGIARIAGIQGAKRTSDLIPLCHPLPISKVALDLTPDPDLPGVRIEATVKTTGKTGVEMEALTAVTVAALTVYDMLKAAEKGMEIGAVRLVSKDGGKSGRWARA</sequence>
<dbReference type="Gene3D" id="3.30.70.640">
    <property type="entry name" value="Molybdopterin cofactor biosynthesis C (MoaC) domain"/>
    <property type="match status" value="1"/>
</dbReference>
<organism evidence="9 10">
    <name type="scientific">Wenxinia marina DSM 24838</name>
    <dbReference type="NCBI Taxonomy" id="1123501"/>
    <lineage>
        <taxon>Bacteria</taxon>
        <taxon>Pseudomonadati</taxon>
        <taxon>Pseudomonadota</taxon>
        <taxon>Alphaproteobacteria</taxon>
        <taxon>Rhodobacterales</taxon>
        <taxon>Roseobacteraceae</taxon>
        <taxon>Wenxinia</taxon>
    </lineage>
</organism>
<dbReference type="SUPFAM" id="SSF55040">
    <property type="entry name" value="Molybdenum cofactor biosynthesis protein C, MoaC"/>
    <property type="match status" value="1"/>
</dbReference>
<dbReference type="OrthoDB" id="9794429at2"/>
<evidence type="ECO:0000256" key="1">
    <source>
        <dbReference type="ARBA" id="ARBA00001637"/>
    </source>
</evidence>
<dbReference type="STRING" id="1123501.Wenmar_02659"/>
<dbReference type="NCBIfam" id="NF006870">
    <property type="entry name" value="PRK09364.1"/>
    <property type="match status" value="1"/>
</dbReference>
<reference evidence="9 10" key="1">
    <citation type="submission" date="2013-01" db="EMBL/GenBank/DDBJ databases">
        <authorList>
            <person name="Fiebig A."/>
            <person name="Goeker M."/>
            <person name="Klenk H.-P.P."/>
        </authorList>
    </citation>
    <scope>NUCLEOTIDE SEQUENCE [LARGE SCALE GENOMIC DNA]</scope>
    <source>
        <strain evidence="9 10">DSM 24838</strain>
    </source>
</reference>
<evidence type="ECO:0000256" key="5">
    <source>
        <dbReference type="ARBA" id="ARBA00023239"/>
    </source>
</evidence>
<dbReference type="InterPro" id="IPR050105">
    <property type="entry name" value="MoCo_biosynth_MoaA/MoaC"/>
</dbReference>
<dbReference type="CDD" id="cd01420">
    <property type="entry name" value="MoaC_PE"/>
    <property type="match status" value="1"/>
</dbReference>
<dbReference type="eggNOG" id="COG0315">
    <property type="taxonomic scope" value="Bacteria"/>
</dbReference>
<keyword evidence="4 7" id="KW-0501">Molybdenum cofactor biosynthesis</keyword>
<dbReference type="UniPathway" id="UPA00344"/>
<evidence type="ECO:0000256" key="6">
    <source>
        <dbReference type="ARBA" id="ARBA00055087"/>
    </source>
</evidence>
<dbReference type="InterPro" id="IPR002820">
    <property type="entry name" value="Mopterin_CF_biosynth-C_dom"/>
</dbReference>
<name>A0A0D0Q973_9RHOB</name>
<evidence type="ECO:0000313" key="9">
    <source>
        <dbReference type="EMBL" id="KIQ68927.1"/>
    </source>
</evidence>
<evidence type="ECO:0000256" key="4">
    <source>
        <dbReference type="ARBA" id="ARBA00023150"/>
    </source>
</evidence>
<dbReference type="InterPro" id="IPR047594">
    <property type="entry name" value="MoaC_bact/euk"/>
</dbReference>
<evidence type="ECO:0000256" key="3">
    <source>
        <dbReference type="ARBA" id="ARBA00012575"/>
    </source>
</evidence>
<protein>
    <recommendedName>
        <fullName evidence="3 7">Cyclic pyranopterin monophosphate synthase</fullName>
        <ecNumber evidence="3 7">4.6.1.17</ecNumber>
    </recommendedName>
    <alternativeName>
        <fullName evidence="7">Molybdenum cofactor biosynthesis protein C</fullName>
    </alternativeName>
</protein>
<evidence type="ECO:0000256" key="7">
    <source>
        <dbReference type="HAMAP-Rule" id="MF_01224"/>
    </source>
</evidence>
<dbReference type="PANTHER" id="PTHR22960:SF29">
    <property type="entry name" value="CYCLIC PYRANOPTERIN MONOPHOSPHATE SYNTHASE"/>
    <property type="match status" value="1"/>
</dbReference>
<feature type="binding site" evidence="7">
    <location>
        <begin position="76"/>
        <end position="78"/>
    </location>
    <ligand>
        <name>substrate</name>
    </ligand>
</feature>
<dbReference type="Proteomes" id="UP000035100">
    <property type="component" value="Unassembled WGS sequence"/>
</dbReference>
<dbReference type="Pfam" id="PF01967">
    <property type="entry name" value="MoaC"/>
    <property type="match status" value="1"/>
</dbReference>
<dbReference type="FunFam" id="3.30.70.640:FF:000001">
    <property type="entry name" value="Cyclic pyranopterin monophosphate synthase"/>
    <property type="match status" value="1"/>
</dbReference>
<comment type="catalytic activity">
    <reaction evidence="1 7">
        <text>(8S)-3',8-cyclo-7,8-dihydroguanosine 5'-triphosphate = cyclic pyranopterin phosphate + diphosphate</text>
        <dbReference type="Rhea" id="RHEA:49580"/>
        <dbReference type="ChEBI" id="CHEBI:33019"/>
        <dbReference type="ChEBI" id="CHEBI:59648"/>
        <dbReference type="ChEBI" id="CHEBI:131766"/>
        <dbReference type="EC" id="4.6.1.17"/>
    </reaction>
</comment>
<dbReference type="PANTHER" id="PTHR22960">
    <property type="entry name" value="MOLYBDOPTERIN COFACTOR SYNTHESIS PROTEIN A"/>
    <property type="match status" value="1"/>
</dbReference>
<dbReference type="GO" id="GO:0006777">
    <property type="term" value="P:Mo-molybdopterin cofactor biosynthetic process"/>
    <property type="evidence" value="ECO:0007669"/>
    <property type="project" value="UniProtKB-UniRule"/>
</dbReference>
<dbReference type="HAMAP" id="MF_01224_B">
    <property type="entry name" value="MoaC_B"/>
    <property type="match status" value="1"/>
</dbReference>
<evidence type="ECO:0000256" key="2">
    <source>
        <dbReference type="ARBA" id="ARBA00005046"/>
    </source>
</evidence>
<keyword evidence="10" id="KW-1185">Reference proteome</keyword>
<keyword evidence="5 7" id="KW-0456">Lyase</keyword>
<feature type="active site" evidence="7">
    <location>
        <position position="129"/>
    </location>
</feature>
<accession>A0A0D0Q973</accession>
<feature type="domain" description="Molybdopterin cofactor biosynthesis C (MoaC)" evidence="8">
    <location>
        <begin position="16"/>
        <end position="151"/>
    </location>
</feature>
<dbReference type="NCBIfam" id="TIGR00581">
    <property type="entry name" value="moaC"/>
    <property type="match status" value="1"/>
</dbReference>
<dbReference type="EMBL" id="AONG01000012">
    <property type="protein sequence ID" value="KIQ68927.1"/>
    <property type="molecule type" value="Genomic_DNA"/>
</dbReference>
<gene>
    <name evidence="7" type="primary">moaC</name>
    <name evidence="9" type="ORF">Wenmar_02659</name>
</gene>
<feature type="binding site" evidence="7">
    <location>
        <begin position="114"/>
        <end position="115"/>
    </location>
    <ligand>
        <name>substrate</name>
    </ligand>
</feature>
<dbReference type="AlphaFoldDB" id="A0A0D0Q973"/>
<evidence type="ECO:0000259" key="8">
    <source>
        <dbReference type="Pfam" id="PF01967"/>
    </source>
</evidence>
<dbReference type="GO" id="GO:0061799">
    <property type="term" value="F:cyclic pyranopterin monophosphate synthase activity"/>
    <property type="evidence" value="ECO:0007669"/>
    <property type="project" value="UniProtKB-UniRule"/>
</dbReference>
<comment type="function">
    <text evidence="6 7">Catalyzes the conversion of (8S)-3',8-cyclo-7,8-dihydroguanosine 5'-triphosphate to cyclic pyranopterin monophosphate (cPMP).</text>
</comment>
<dbReference type="RefSeq" id="WP_018301560.1">
    <property type="nucleotide sequence ID" value="NZ_KB902277.1"/>
</dbReference>
<comment type="similarity">
    <text evidence="7">Belongs to the MoaC family.</text>
</comment>
<dbReference type="EC" id="4.6.1.17" evidence="3 7"/>